<dbReference type="GO" id="GO:0008360">
    <property type="term" value="P:regulation of cell shape"/>
    <property type="evidence" value="ECO:0007669"/>
    <property type="project" value="UniProtKB-KW"/>
</dbReference>
<sequence>MSKFIIEGGRSLSGEVKVSGAKNAALPILAASLLTTDTLTINNVPDIQDIRTMLGVLESLGCEILDFSNHKVIIRGSKVDGRDPDFVKVKQIRASVLILGPLLTRFKRVKVTHPGGCHIGARPIEAHLRAFEALGATVHSDDQFYYVETAGLRGRKVVLRELSVTATENALLAAVLAPGITEIRLAAAEPEITNLAESLNLMGAKIKGYGGHTLIVEGVSQLHGAELKIIPDRIEAGTFAIAAAVLHSDVLIDGYVPDHLDMFTSKLLEANVQIQLLPDNCARIARTTQLKAVDVRTDIYPGFPTDLQAPFAVLLTQAAGHGKIFETMFEGRLNYLQELSKMGASSEILNAREAIISGPTPLYGKEINSLDIRSGATLILAALVAAGISIITNAEMIDRGYEKIEDKLTKLGAKIDRV</sequence>
<dbReference type="Pfam" id="PF00275">
    <property type="entry name" value="EPSP_synthase"/>
    <property type="match status" value="1"/>
</dbReference>
<evidence type="ECO:0000256" key="11">
    <source>
        <dbReference type="ARBA" id="ARBA00047527"/>
    </source>
</evidence>
<keyword evidence="8 12" id="KW-0131">Cell cycle</keyword>
<keyword evidence="9 12" id="KW-0961">Cell wall biogenesis/degradation</keyword>
<dbReference type="EC" id="2.5.1.7" evidence="12"/>
<evidence type="ECO:0000256" key="9">
    <source>
        <dbReference type="ARBA" id="ARBA00023316"/>
    </source>
</evidence>
<feature type="active site" description="Proton donor" evidence="12">
    <location>
        <position position="117"/>
    </location>
</feature>
<keyword evidence="5 12" id="KW-0808">Transferase</keyword>
<feature type="binding site" evidence="12">
    <location>
        <begin position="22"/>
        <end position="23"/>
    </location>
    <ligand>
        <name>phosphoenolpyruvate</name>
        <dbReference type="ChEBI" id="CHEBI:58702"/>
    </ligand>
</feature>
<comment type="function">
    <text evidence="12">Cell wall formation. Adds enolpyruvyl to UDP-N-acetylglucosamine.</text>
</comment>
<dbReference type="GO" id="GO:0009252">
    <property type="term" value="P:peptidoglycan biosynthetic process"/>
    <property type="evidence" value="ECO:0007669"/>
    <property type="project" value="UniProtKB-UniRule"/>
</dbReference>
<dbReference type="InterPro" id="IPR005750">
    <property type="entry name" value="UDP_GlcNAc_COvinyl_MurA"/>
</dbReference>
<dbReference type="InterPro" id="IPR001986">
    <property type="entry name" value="Enolpyruvate_Tfrase_dom"/>
</dbReference>
<dbReference type="EMBL" id="LCIJ01000002">
    <property type="protein sequence ID" value="KKT53170.1"/>
    <property type="molecule type" value="Genomic_DNA"/>
</dbReference>
<feature type="binding site" evidence="12">
    <location>
        <position position="328"/>
    </location>
    <ligand>
        <name>UDP-N-acetyl-alpha-D-glucosamine</name>
        <dbReference type="ChEBI" id="CHEBI:57705"/>
    </ligand>
</feature>
<dbReference type="AlphaFoldDB" id="A0A0G1I1U3"/>
<evidence type="ECO:0000313" key="15">
    <source>
        <dbReference type="Proteomes" id="UP000034752"/>
    </source>
</evidence>
<dbReference type="NCBIfam" id="NF006873">
    <property type="entry name" value="PRK09369.1"/>
    <property type="match status" value="1"/>
</dbReference>
<reference evidence="14 15" key="1">
    <citation type="journal article" date="2015" name="Nature">
        <title>rRNA introns, odd ribosomes, and small enigmatic genomes across a large radiation of phyla.</title>
        <authorList>
            <person name="Brown C.T."/>
            <person name="Hug L.A."/>
            <person name="Thomas B.C."/>
            <person name="Sharon I."/>
            <person name="Castelle C.J."/>
            <person name="Singh A."/>
            <person name="Wilkins M.J."/>
            <person name="Williams K.H."/>
            <person name="Banfield J.F."/>
        </authorList>
    </citation>
    <scope>NUCLEOTIDE SEQUENCE [LARGE SCALE GENOMIC DNA]</scope>
</reference>
<comment type="caution">
    <text evidence="12">Lacks conserved residue(s) required for the propagation of feature annotation.</text>
</comment>
<keyword evidence="6 12" id="KW-0133">Cell shape</keyword>
<proteinExistence type="inferred from homology"/>
<dbReference type="GO" id="GO:0005737">
    <property type="term" value="C:cytoplasm"/>
    <property type="evidence" value="ECO:0007669"/>
    <property type="project" value="UniProtKB-SubCell"/>
</dbReference>
<feature type="domain" description="Enolpyruvate transferase" evidence="13">
    <location>
        <begin position="7"/>
        <end position="408"/>
    </location>
</feature>
<organism evidence="14 15">
    <name type="scientific">candidate division Kazan bacterium GW2011_GWA1_44_22</name>
    <dbReference type="NCBI Taxonomy" id="1620410"/>
    <lineage>
        <taxon>Bacteria</taxon>
        <taxon>Bacteria division Kazan-3B-28</taxon>
    </lineage>
</organism>
<evidence type="ECO:0000256" key="10">
    <source>
        <dbReference type="ARBA" id="ARBA00038367"/>
    </source>
</evidence>
<keyword evidence="12" id="KW-0670">Pyruvate</keyword>
<dbReference type="GO" id="GO:0008760">
    <property type="term" value="F:UDP-N-acetylglucosamine 1-carboxyvinyltransferase activity"/>
    <property type="evidence" value="ECO:0007669"/>
    <property type="project" value="UniProtKB-UniRule"/>
</dbReference>
<dbReference type="InterPro" id="IPR050068">
    <property type="entry name" value="MurA_subfamily"/>
</dbReference>
<comment type="subcellular location">
    <subcellularLocation>
        <location evidence="1 12">Cytoplasm</location>
    </subcellularLocation>
</comment>
<evidence type="ECO:0000256" key="8">
    <source>
        <dbReference type="ARBA" id="ARBA00023306"/>
    </source>
</evidence>
<feature type="modified residue" description="2-(S-cysteinyl)pyruvic acid O-phosphothioketal" evidence="12">
    <location>
        <position position="117"/>
    </location>
</feature>
<dbReference type="Proteomes" id="UP000034752">
    <property type="component" value="Unassembled WGS sequence"/>
</dbReference>
<dbReference type="PANTHER" id="PTHR43783">
    <property type="entry name" value="UDP-N-ACETYLGLUCOSAMINE 1-CARBOXYVINYLTRANSFERASE"/>
    <property type="match status" value="1"/>
</dbReference>
<evidence type="ECO:0000256" key="6">
    <source>
        <dbReference type="ARBA" id="ARBA00022960"/>
    </source>
</evidence>
<dbReference type="PATRIC" id="fig|1620410.3.peg.38"/>
<comment type="similarity">
    <text evidence="10 12">Belongs to the EPSP synthase family. MurA subfamily.</text>
</comment>
<keyword evidence="4 12" id="KW-0132">Cell division</keyword>
<dbReference type="UniPathway" id="UPA00219"/>
<evidence type="ECO:0000256" key="2">
    <source>
        <dbReference type="ARBA" id="ARBA00004752"/>
    </source>
</evidence>
<evidence type="ECO:0000256" key="1">
    <source>
        <dbReference type="ARBA" id="ARBA00004496"/>
    </source>
</evidence>
<evidence type="ECO:0000256" key="3">
    <source>
        <dbReference type="ARBA" id="ARBA00022490"/>
    </source>
</evidence>
<comment type="catalytic activity">
    <reaction evidence="11 12">
        <text>phosphoenolpyruvate + UDP-N-acetyl-alpha-D-glucosamine = UDP-N-acetyl-3-O-(1-carboxyvinyl)-alpha-D-glucosamine + phosphate</text>
        <dbReference type="Rhea" id="RHEA:18681"/>
        <dbReference type="ChEBI" id="CHEBI:43474"/>
        <dbReference type="ChEBI" id="CHEBI:57705"/>
        <dbReference type="ChEBI" id="CHEBI:58702"/>
        <dbReference type="ChEBI" id="CHEBI:68483"/>
        <dbReference type="EC" id="2.5.1.7"/>
    </reaction>
</comment>
<dbReference type="PANTHER" id="PTHR43783:SF1">
    <property type="entry name" value="UDP-N-ACETYLGLUCOSAMINE 1-CARBOXYVINYLTRANSFERASE"/>
    <property type="match status" value="1"/>
</dbReference>
<dbReference type="GO" id="GO:0019277">
    <property type="term" value="P:UDP-N-acetylgalactosamine biosynthetic process"/>
    <property type="evidence" value="ECO:0007669"/>
    <property type="project" value="InterPro"/>
</dbReference>
<evidence type="ECO:0000256" key="12">
    <source>
        <dbReference type="HAMAP-Rule" id="MF_00111"/>
    </source>
</evidence>
<evidence type="ECO:0000256" key="5">
    <source>
        <dbReference type="ARBA" id="ARBA00022679"/>
    </source>
</evidence>
<dbReference type="CDD" id="cd01555">
    <property type="entry name" value="UdpNAET"/>
    <property type="match status" value="1"/>
</dbReference>
<evidence type="ECO:0000313" key="14">
    <source>
        <dbReference type="EMBL" id="KKT53170.1"/>
    </source>
</evidence>
<accession>A0A0G1I1U3</accession>
<keyword evidence="7 12" id="KW-0573">Peptidoglycan synthesis</keyword>
<evidence type="ECO:0000259" key="13">
    <source>
        <dbReference type="Pfam" id="PF00275"/>
    </source>
</evidence>
<dbReference type="HAMAP" id="MF_00111">
    <property type="entry name" value="MurA"/>
    <property type="match status" value="1"/>
</dbReference>
<dbReference type="Gene3D" id="3.65.10.10">
    <property type="entry name" value="Enolpyruvate transferase domain"/>
    <property type="match status" value="2"/>
</dbReference>
<feature type="binding site" evidence="12">
    <location>
        <position position="93"/>
    </location>
    <ligand>
        <name>UDP-N-acetyl-alpha-D-glucosamine</name>
        <dbReference type="ChEBI" id="CHEBI:57705"/>
    </ligand>
</feature>
<comment type="caution">
    <text evidence="14">The sequence shown here is derived from an EMBL/GenBank/DDBJ whole genome shotgun (WGS) entry which is preliminary data.</text>
</comment>
<comment type="pathway">
    <text evidence="2 12">Cell wall biogenesis; peptidoglycan biosynthesis.</text>
</comment>
<keyword evidence="3 12" id="KW-0963">Cytoplasm</keyword>
<evidence type="ECO:0000256" key="7">
    <source>
        <dbReference type="ARBA" id="ARBA00022984"/>
    </source>
</evidence>
<dbReference type="InterPro" id="IPR013792">
    <property type="entry name" value="RNA3'P_cycl/enolpyr_Trfase_a/b"/>
</dbReference>
<dbReference type="SUPFAM" id="SSF55205">
    <property type="entry name" value="EPT/RTPC-like"/>
    <property type="match status" value="1"/>
</dbReference>
<gene>
    <name evidence="12" type="primary">murA</name>
    <name evidence="14" type="ORF">VE96_C0002G0014</name>
</gene>
<dbReference type="GO" id="GO:0071555">
    <property type="term" value="P:cell wall organization"/>
    <property type="evidence" value="ECO:0007669"/>
    <property type="project" value="UniProtKB-KW"/>
</dbReference>
<protein>
    <recommendedName>
        <fullName evidence="12">UDP-N-acetylglucosamine 1-carboxyvinyltransferase</fullName>
        <ecNumber evidence="12">2.5.1.7</ecNumber>
    </recommendedName>
    <alternativeName>
        <fullName evidence="12">Enoylpyruvate transferase</fullName>
    </alternativeName>
    <alternativeName>
        <fullName evidence="12">UDP-N-acetylglucosamine enolpyruvyl transferase</fullName>
        <shortName evidence="12">EPT</shortName>
    </alternativeName>
</protein>
<dbReference type="InterPro" id="IPR036968">
    <property type="entry name" value="Enolpyruvate_Tfrase_sf"/>
</dbReference>
<feature type="binding site" evidence="12">
    <location>
        <position position="306"/>
    </location>
    <ligand>
        <name>UDP-N-acetyl-alpha-D-glucosamine</name>
        <dbReference type="ChEBI" id="CHEBI:57705"/>
    </ligand>
</feature>
<evidence type="ECO:0000256" key="4">
    <source>
        <dbReference type="ARBA" id="ARBA00022618"/>
    </source>
</evidence>
<dbReference type="GO" id="GO:0051301">
    <property type="term" value="P:cell division"/>
    <property type="evidence" value="ECO:0007669"/>
    <property type="project" value="UniProtKB-KW"/>
</dbReference>
<name>A0A0G1I1U3_UNCK3</name>
<dbReference type="NCBIfam" id="TIGR01072">
    <property type="entry name" value="murA"/>
    <property type="match status" value="1"/>
</dbReference>